<evidence type="ECO:0008006" key="3">
    <source>
        <dbReference type="Google" id="ProtNLM"/>
    </source>
</evidence>
<protein>
    <recommendedName>
        <fullName evidence="3">BatD</fullName>
    </recommendedName>
</protein>
<evidence type="ECO:0000313" key="2">
    <source>
        <dbReference type="EMBL" id="VAW45342.1"/>
    </source>
</evidence>
<organism evidence="2">
    <name type="scientific">hydrothermal vent metagenome</name>
    <dbReference type="NCBI Taxonomy" id="652676"/>
    <lineage>
        <taxon>unclassified sequences</taxon>
        <taxon>metagenomes</taxon>
        <taxon>ecological metagenomes</taxon>
    </lineage>
</organism>
<gene>
    <name evidence="2" type="ORF">MNBD_GAMMA04-753</name>
</gene>
<sequence length="512" mass="58960">MVKGLLKKYVKKIPPPLYFITLFIKLFLMGVITPITIANAEESAFNLPLFKTFQDKVYVSISPKEVKLGERITLTIKGESLQTSFEKIDWSQWKTHLMIEEVDIGFNRIKVRLYPFSQGTFQFSEQQAGRIKLPPFSLTVQPNPHVSIAWQRPPSSLYAQQNAPWKAHIWVQNPANKITLEAPKNTPKHITQIIRFSPLAIESAQAQAHPNKLGGKTETLIANYAMPTESIPSSESSESSESTQSITLPSPVVVIKNPSNQKWYFFDRPITTTIKPLPHFLPITVLVGQLHATPSPIRMLQEQGQLNYWTWQFIGQGISPSHLKQLANQLSQQIPYDAKIEWLTVSQEISHQWTEQGIQSTLTLRLPYRINQLGWVDFPMINLPFFNPESGKLDTFTWPAQSRLVLPFWLIVTLGVVLTFLTLTTLFWSIKRLKYPWLKQQLIKEIKQADNAETLWLILNHWSQKHPSPPMQTVGQWQKWCQQTYEKTKTPKPPHANRWTMAKVMPTDLREK</sequence>
<dbReference type="AlphaFoldDB" id="A0A3B0W252"/>
<reference evidence="2" key="1">
    <citation type="submission" date="2018-06" db="EMBL/GenBank/DDBJ databases">
        <authorList>
            <person name="Zhirakovskaya E."/>
        </authorList>
    </citation>
    <scope>NUCLEOTIDE SEQUENCE</scope>
</reference>
<accession>A0A3B0W252</accession>
<evidence type="ECO:0000256" key="1">
    <source>
        <dbReference type="SAM" id="Phobius"/>
    </source>
</evidence>
<proteinExistence type="predicted"/>
<keyword evidence="1" id="KW-1133">Transmembrane helix</keyword>
<feature type="transmembrane region" description="Helical" evidence="1">
    <location>
        <begin position="406"/>
        <end position="430"/>
    </location>
</feature>
<dbReference type="EMBL" id="UOFB01000078">
    <property type="protein sequence ID" value="VAW45342.1"/>
    <property type="molecule type" value="Genomic_DNA"/>
</dbReference>
<keyword evidence="1" id="KW-0812">Transmembrane</keyword>
<name>A0A3B0W252_9ZZZZ</name>
<keyword evidence="1" id="KW-0472">Membrane</keyword>